<gene>
    <name evidence="1" type="ORF">VNI00_006323</name>
</gene>
<comment type="caution">
    <text evidence="1">The sequence shown here is derived from an EMBL/GenBank/DDBJ whole genome shotgun (WGS) entry which is preliminary data.</text>
</comment>
<proteinExistence type="predicted"/>
<sequence>MCIEAANAKEQNNDLCSPPISTCSNPDFTSSLGDISLSSPLSKLEATHYYTGLPSTPILIARTSNTSWKKPTSPEDDKELRPVGNHAIKNIWESNLAHKVHACLNSAKVQWTSTDVVRIGKAGESFAPVILWIGVEPTSLSGYDGLDVASKCKELLVECHITDVDVEIRASSVTRSMRPRFLAPTSSSDHTVDVREAVTTTLGLPICAESTPWDEGTAGLFIRESKRLLLVTARHVVFPPPDDNKYFEYKNDSESKTQPRHNVALFGFVAFKRYIRSFQARIGAKAITAQHCEGQIKVMEREPDKERQEIQARLEEAKQAIQELWKFWDTDLRYWCPLSYRILGHVILSPPISISIDGYTEDWAAIEVDTSKIDADNFDGNVIDLGTDKLTGLSTHPHDRFLRLQGTIPEEEMRCPTTFGQNDEDLMVLKRGNTTGLTVGRANDVFSYIRTGQAGVSKEWAILPSGSKSGAFSAKGDSGSVIVDGRGRIGGLLTGGSGDIPCLDITYATPMTFLLKSMSEKGLDVVLPEVGGDR</sequence>
<protein>
    <submittedName>
        <fullName evidence="1">Uncharacterized protein</fullName>
    </submittedName>
</protein>
<keyword evidence="2" id="KW-1185">Reference proteome</keyword>
<evidence type="ECO:0000313" key="1">
    <source>
        <dbReference type="EMBL" id="KAK7047555.1"/>
    </source>
</evidence>
<organism evidence="1 2">
    <name type="scientific">Paramarasmius palmivorus</name>
    <dbReference type="NCBI Taxonomy" id="297713"/>
    <lineage>
        <taxon>Eukaryota</taxon>
        <taxon>Fungi</taxon>
        <taxon>Dikarya</taxon>
        <taxon>Basidiomycota</taxon>
        <taxon>Agaricomycotina</taxon>
        <taxon>Agaricomycetes</taxon>
        <taxon>Agaricomycetidae</taxon>
        <taxon>Agaricales</taxon>
        <taxon>Marasmiineae</taxon>
        <taxon>Marasmiaceae</taxon>
        <taxon>Paramarasmius</taxon>
    </lineage>
</organism>
<dbReference type="SUPFAM" id="SSF50494">
    <property type="entry name" value="Trypsin-like serine proteases"/>
    <property type="match status" value="1"/>
</dbReference>
<name>A0AAW0D7J3_9AGAR</name>
<dbReference type="EMBL" id="JAYKXP010000019">
    <property type="protein sequence ID" value="KAK7047555.1"/>
    <property type="molecule type" value="Genomic_DNA"/>
</dbReference>
<evidence type="ECO:0000313" key="2">
    <source>
        <dbReference type="Proteomes" id="UP001383192"/>
    </source>
</evidence>
<dbReference type="InterPro" id="IPR009003">
    <property type="entry name" value="Peptidase_S1_PA"/>
</dbReference>
<dbReference type="Proteomes" id="UP001383192">
    <property type="component" value="Unassembled WGS sequence"/>
</dbReference>
<accession>A0AAW0D7J3</accession>
<dbReference type="AlphaFoldDB" id="A0AAW0D7J3"/>
<reference evidence="1 2" key="1">
    <citation type="submission" date="2024-01" db="EMBL/GenBank/DDBJ databases">
        <title>A draft genome for a cacao thread blight-causing isolate of Paramarasmius palmivorus.</title>
        <authorList>
            <person name="Baruah I.K."/>
            <person name="Bukari Y."/>
            <person name="Amoako-Attah I."/>
            <person name="Meinhardt L.W."/>
            <person name="Bailey B.A."/>
            <person name="Cohen S.P."/>
        </authorList>
    </citation>
    <scope>NUCLEOTIDE SEQUENCE [LARGE SCALE GENOMIC DNA]</scope>
    <source>
        <strain evidence="1 2">GH-12</strain>
    </source>
</reference>